<proteinExistence type="predicted"/>
<dbReference type="InterPro" id="IPR050394">
    <property type="entry name" value="Homeobox_NK-like"/>
</dbReference>
<accession>A0A0R3WJP2</accession>
<reference evidence="11" key="1">
    <citation type="submission" date="2017-02" db="UniProtKB">
        <authorList>
            <consortium name="WormBaseParasite"/>
        </authorList>
    </citation>
    <scope>IDENTIFICATION</scope>
</reference>
<dbReference type="AlphaFoldDB" id="A0A0R3WJP2"/>
<dbReference type="InterPro" id="IPR020479">
    <property type="entry name" value="HD_metazoa"/>
</dbReference>
<feature type="region of interest" description="Disordered" evidence="7">
    <location>
        <begin position="93"/>
        <end position="128"/>
    </location>
</feature>
<evidence type="ECO:0000256" key="2">
    <source>
        <dbReference type="ARBA" id="ARBA00023125"/>
    </source>
</evidence>
<dbReference type="Gene3D" id="1.10.10.60">
    <property type="entry name" value="Homeodomain-like"/>
    <property type="match status" value="1"/>
</dbReference>
<gene>
    <name evidence="9" type="ORF">TTAC_LOCUS902</name>
</gene>
<evidence type="ECO:0000259" key="8">
    <source>
        <dbReference type="PROSITE" id="PS50071"/>
    </source>
</evidence>
<keyword evidence="4 5" id="KW-0539">Nucleus</keyword>
<dbReference type="EMBL" id="UYWX01000125">
    <property type="protein sequence ID" value="VDM17153.1"/>
    <property type="molecule type" value="Genomic_DNA"/>
</dbReference>
<comment type="subcellular location">
    <subcellularLocation>
        <location evidence="1 5 6">Nucleus</location>
    </subcellularLocation>
</comment>
<dbReference type="PRINTS" id="PR00031">
    <property type="entry name" value="HTHREPRESSR"/>
</dbReference>
<dbReference type="GO" id="GO:0000978">
    <property type="term" value="F:RNA polymerase II cis-regulatory region sequence-specific DNA binding"/>
    <property type="evidence" value="ECO:0007669"/>
    <property type="project" value="TreeGrafter"/>
</dbReference>
<dbReference type="WBParaSite" id="TTAC_0000090101-mRNA-1">
    <property type="protein sequence ID" value="TTAC_0000090101-mRNA-1"/>
    <property type="gene ID" value="TTAC_0000090101"/>
</dbReference>
<feature type="compositionally biased region" description="Polar residues" evidence="7">
    <location>
        <begin position="114"/>
        <end position="128"/>
    </location>
</feature>
<organism evidence="11">
    <name type="scientific">Hydatigena taeniaeformis</name>
    <name type="common">Feline tapeworm</name>
    <name type="synonym">Taenia taeniaeformis</name>
    <dbReference type="NCBI Taxonomy" id="6205"/>
    <lineage>
        <taxon>Eukaryota</taxon>
        <taxon>Metazoa</taxon>
        <taxon>Spiralia</taxon>
        <taxon>Lophotrochozoa</taxon>
        <taxon>Platyhelminthes</taxon>
        <taxon>Cestoda</taxon>
        <taxon>Eucestoda</taxon>
        <taxon>Cyclophyllidea</taxon>
        <taxon>Taeniidae</taxon>
        <taxon>Hydatigera</taxon>
    </lineage>
</organism>
<evidence type="ECO:0000256" key="6">
    <source>
        <dbReference type="RuleBase" id="RU000682"/>
    </source>
</evidence>
<dbReference type="InterPro" id="IPR009057">
    <property type="entry name" value="Homeodomain-like_sf"/>
</dbReference>
<dbReference type="InterPro" id="IPR017970">
    <property type="entry name" value="Homeobox_CS"/>
</dbReference>
<dbReference type="STRING" id="6205.A0A0R3WJP2"/>
<feature type="domain" description="Homeobox" evidence="8">
    <location>
        <begin position="214"/>
        <end position="274"/>
    </location>
</feature>
<evidence type="ECO:0000256" key="4">
    <source>
        <dbReference type="ARBA" id="ARBA00023242"/>
    </source>
</evidence>
<dbReference type="CDD" id="cd00086">
    <property type="entry name" value="homeodomain"/>
    <property type="match status" value="1"/>
</dbReference>
<dbReference type="PRINTS" id="PR00024">
    <property type="entry name" value="HOMEOBOX"/>
</dbReference>
<feature type="compositionally biased region" description="Polar residues" evidence="7">
    <location>
        <begin position="298"/>
        <end position="318"/>
    </location>
</feature>
<evidence type="ECO:0000256" key="7">
    <source>
        <dbReference type="SAM" id="MobiDB-lite"/>
    </source>
</evidence>
<evidence type="ECO:0000313" key="11">
    <source>
        <dbReference type="WBParaSite" id="TTAC_0000090101-mRNA-1"/>
    </source>
</evidence>
<feature type="DNA-binding region" description="Homeobox" evidence="5">
    <location>
        <begin position="216"/>
        <end position="275"/>
    </location>
</feature>
<keyword evidence="2 5" id="KW-0238">DNA-binding</keyword>
<name>A0A0R3WJP2_HYDTA</name>
<dbReference type="GO" id="GO:0000981">
    <property type="term" value="F:DNA-binding transcription factor activity, RNA polymerase II-specific"/>
    <property type="evidence" value="ECO:0007669"/>
    <property type="project" value="InterPro"/>
</dbReference>
<dbReference type="Proteomes" id="UP000274429">
    <property type="component" value="Unassembled WGS sequence"/>
</dbReference>
<dbReference type="PROSITE" id="PS50071">
    <property type="entry name" value="HOMEOBOX_2"/>
    <property type="match status" value="1"/>
</dbReference>
<dbReference type="Pfam" id="PF00046">
    <property type="entry name" value="Homeodomain"/>
    <property type="match status" value="1"/>
</dbReference>
<dbReference type="PROSITE" id="PS00027">
    <property type="entry name" value="HOMEOBOX_1"/>
    <property type="match status" value="1"/>
</dbReference>
<protein>
    <submittedName>
        <fullName evidence="11">Homeobox domain-containing protein</fullName>
    </submittedName>
</protein>
<feature type="region of interest" description="Disordered" evidence="7">
    <location>
        <begin position="294"/>
        <end position="327"/>
    </location>
</feature>
<dbReference type="InterPro" id="IPR001356">
    <property type="entry name" value="HD"/>
</dbReference>
<feature type="region of interest" description="Disordered" evidence="7">
    <location>
        <begin position="365"/>
        <end position="386"/>
    </location>
</feature>
<evidence type="ECO:0000256" key="3">
    <source>
        <dbReference type="ARBA" id="ARBA00023155"/>
    </source>
</evidence>
<reference evidence="9 10" key="2">
    <citation type="submission" date="2018-11" db="EMBL/GenBank/DDBJ databases">
        <authorList>
            <consortium name="Pathogen Informatics"/>
        </authorList>
    </citation>
    <scope>NUCLEOTIDE SEQUENCE [LARGE SCALE GENOMIC DNA]</scope>
</reference>
<evidence type="ECO:0000313" key="9">
    <source>
        <dbReference type="EMBL" id="VDM17153.1"/>
    </source>
</evidence>
<keyword evidence="3 5" id="KW-0371">Homeobox</keyword>
<dbReference type="OrthoDB" id="6159439at2759"/>
<evidence type="ECO:0000313" key="10">
    <source>
        <dbReference type="Proteomes" id="UP000274429"/>
    </source>
</evidence>
<evidence type="ECO:0000256" key="1">
    <source>
        <dbReference type="ARBA" id="ARBA00004123"/>
    </source>
</evidence>
<dbReference type="SMART" id="SM00389">
    <property type="entry name" value="HOX"/>
    <property type="match status" value="1"/>
</dbReference>
<dbReference type="GO" id="GO:0030154">
    <property type="term" value="P:cell differentiation"/>
    <property type="evidence" value="ECO:0007669"/>
    <property type="project" value="TreeGrafter"/>
</dbReference>
<dbReference type="GO" id="GO:0005634">
    <property type="term" value="C:nucleus"/>
    <property type="evidence" value="ECO:0007669"/>
    <property type="project" value="UniProtKB-SubCell"/>
</dbReference>
<evidence type="ECO:0000256" key="5">
    <source>
        <dbReference type="PROSITE-ProRule" id="PRU00108"/>
    </source>
</evidence>
<dbReference type="SUPFAM" id="SSF46689">
    <property type="entry name" value="Homeodomain-like"/>
    <property type="match status" value="1"/>
</dbReference>
<dbReference type="PANTHER" id="PTHR24340:SF116">
    <property type="entry name" value="HOMEOBOX PROTEIN CEH-28"/>
    <property type="match status" value="1"/>
</dbReference>
<keyword evidence="10" id="KW-1185">Reference proteome</keyword>
<dbReference type="PANTHER" id="PTHR24340">
    <property type="entry name" value="HOMEOBOX PROTEIN NKX"/>
    <property type="match status" value="1"/>
</dbReference>
<sequence length="397" mass="44423">MESQLMPNGEGSSEPQQYGMVPWLALMQKHMDSFARPSNDNTEEKILQWLRSLNDLGLMQANFLPQEEQREEEPSSTEPTAIRALATFLPLLPQSTSSPRPDLQENIGEGLSSAAPSQGESPLETQVKNSSPFFQPLTLDSISKLSQQIVQPLMQQQMPLQSTPSHLQMQPTVLTDNILRKCLRANGSVLNSATIFIPVGKQQPQKSVVESEAQRQGRRRVLFTAHQINEMLTRFKKQRYISAEEREELAYQIGLTPTQVKIWFQNHRYKTKRSGEYVPSNEDPATQAKIRAVGEDVPSTSASETSHNESLSNSETSHLQQQSAQASVTSTSLTLEVSADQMQDTSGQRVIFQALADFLQNQFDHTAAQKQSDEEDSGESKRVAQTKEIVRLLREAS</sequence>
<dbReference type="InterPro" id="IPR000047">
    <property type="entry name" value="HTH_motif"/>
</dbReference>